<protein>
    <recommendedName>
        <fullName evidence="4">Mucin-2</fullName>
    </recommendedName>
</protein>
<evidence type="ECO:0000256" key="1">
    <source>
        <dbReference type="SAM" id="MobiDB-lite"/>
    </source>
</evidence>
<gene>
    <name evidence="2" type="ORF">Zmor_008836</name>
</gene>
<reference evidence="2" key="1">
    <citation type="journal article" date="2023" name="G3 (Bethesda)">
        <title>Whole genome assemblies of Zophobas morio and Tenebrio molitor.</title>
        <authorList>
            <person name="Kaur S."/>
            <person name="Stinson S.A."/>
            <person name="diCenzo G.C."/>
        </authorList>
    </citation>
    <scope>NUCLEOTIDE SEQUENCE</scope>
    <source>
        <strain evidence="2">QUZm001</strain>
    </source>
</reference>
<comment type="caution">
    <text evidence="2">The sequence shown here is derived from an EMBL/GenBank/DDBJ whole genome shotgun (WGS) entry which is preliminary data.</text>
</comment>
<dbReference type="AlphaFoldDB" id="A0AA38HJQ7"/>
<organism evidence="2 3">
    <name type="scientific">Zophobas morio</name>
    <dbReference type="NCBI Taxonomy" id="2755281"/>
    <lineage>
        <taxon>Eukaryota</taxon>
        <taxon>Metazoa</taxon>
        <taxon>Ecdysozoa</taxon>
        <taxon>Arthropoda</taxon>
        <taxon>Hexapoda</taxon>
        <taxon>Insecta</taxon>
        <taxon>Pterygota</taxon>
        <taxon>Neoptera</taxon>
        <taxon>Endopterygota</taxon>
        <taxon>Coleoptera</taxon>
        <taxon>Polyphaga</taxon>
        <taxon>Cucujiformia</taxon>
        <taxon>Tenebrionidae</taxon>
        <taxon>Zophobas</taxon>
    </lineage>
</organism>
<feature type="region of interest" description="Disordered" evidence="1">
    <location>
        <begin position="194"/>
        <end position="237"/>
    </location>
</feature>
<sequence length="237" mass="26262">MHPKFVAAKNAALGLWVRAGGYAAQHLTDGIVPGAIAKMYGTPGQVRKLVEVGLWHEHGHRCSHAKCLQPGPGDYAIHDYLDYNPTRADVQARREREAEKKRRYRARGEQLPLDEPDRTPPPPPRPRRDDAGPIPAGWQPTDADVEAAQLARADAGLPQLTPQQLDTVTRRFVRRMTDDQVRAAAWGGRWQGWVERERTEPAPASPGGTVLQHPAMTKSQQQRAGLDRLRQNGGHSA</sequence>
<dbReference type="EMBL" id="JALNTZ010002462">
    <property type="protein sequence ID" value="KAJ3617294.1"/>
    <property type="molecule type" value="Genomic_DNA"/>
</dbReference>
<evidence type="ECO:0008006" key="4">
    <source>
        <dbReference type="Google" id="ProtNLM"/>
    </source>
</evidence>
<accession>A0AA38HJQ7</accession>
<dbReference type="Proteomes" id="UP001168821">
    <property type="component" value="Unassembled WGS sequence"/>
</dbReference>
<feature type="compositionally biased region" description="Basic and acidic residues" evidence="1">
    <location>
        <begin position="90"/>
        <end position="100"/>
    </location>
</feature>
<evidence type="ECO:0000313" key="2">
    <source>
        <dbReference type="EMBL" id="KAJ3617294.1"/>
    </source>
</evidence>
<keyword evidence="3" id="KW-1185">Reference proteome</keyword>
<evidence type="ECO:0000313" key="3">
    <source>
        <dbReference type="Proteomes" id="UP001168821"/>
    </source>
</evidence>
<proteinExistence type="predicted"/>
<feature type="region of interest" description="Disordered" evidence="1">
    <location>
        <begin position="88"/>
        <end position="140"/>
    </location>
</feature>
<name>A0AA38HJQ7_9CUCU</name>